<dbReference type="InterPro" id="IPR007110">
    <property type="entry name" value="Ig-like_dom"/>
</dbReference>
<dbReference type="GeneID" id="101856560"/>
<evidence type="ECO:0000313" key="3">
    <source>
        <dbReference type="Proteomes" id="UP000694888"/>
    </source>
</evidence>
<proteinExistence type="predicted"/>
<feature type="signal peptide" evidence="1">
    <location>
        <begin position="1"/>
        <end position="19"/>
    </location>
</feature>
<evidence type="ECO:0000256" key="1">
    <source>
        <dbReference type="SAM" id="SignalP"/>
    </source>
</evidence>
<evidence type="ECO:0000313" key="4">
    <source>
        <dbReference type="RefSeq" id="XP_005093219.1"/>
    </source>
</evidence>
<evidence type="ECO:0000259" key="2">
    <source>
        <dbReference type="PROSITE" id="PS50835"/>
    </source>
</evidence>
<dbReference type="InterPro" id="IPR013783">
    <property type="entry name" value="Ig-like_fold"/>
</dbReference>
<dbReference type="PROSITE" id="PS50835">
    <property type="entry name" value="IG_LIKE"/>
    <property type="match status" value="1"/>
</dbReference>
<dbReference type="InterPro" id="IPR036179">
    <property type="entry name" value="Ig-like_dom_sf"/>
</dbReference>
<reference evidence="4" key="1">
    <citation type="submission" date="2025-08" db="UniProtKB">
        <authorList>
            <consortium name="RefSeq"/>
        </authorList>
    </citation>
    <scope>IDENTIFICATION</scope>
</reference>
<dbReference type="Gene3D" id="2.60.40.10">
    <property type="entry name" value="Immunoglobulins"/>
    <property type="match status" value="1"/>
</dbReference>
<protein>
    <submittedName>
        <fullName evidence="4">Ig heavy chain V region 441</fullName>
    </submittedName>
</protein>
<accession>A0ABM0JGK6</accession>
<feature type="domain" description="Ig-like" evidence="2">
    <location>
        <begin position="21"/>
        <end position="115"/>
    </location>
</feature>
<dbReference type="InterPro" id="IPR003599">
    <property type="entry name" value="Ig_sub"/>
</dbReference>
<organism evidence="3 4">
    <name type="scientific">Aplysia californica</name>
    <name type="common">California sea hare</name>
    <dbReference type="NCBI Taxonomy" id="6500"/>
    <lineage>
        <taxon>Eukaryota</taxon>
        <taxon>Metazoa</taxon>
        <taxon>Spiralia</taxon>
        <taxon>Lophotrochozoa</taxon>
        <taxon>Mollusca</taxon>
        <taxon>Gastropoda</taxon>
        <taxon>Heterobranchia</taxon>
        <taxon>Euthyneura</taxon>
        <taxon>Tectipleura</taxon>
        <taxon>Aplysiida</taxon>
        <taxon>Aplysioidea</taxon>
        <taxon>Aplysiidae</taxon>
        <taxon>Aplysia</taxon>
    </lineage>
</organism>
<dbReference type="SUPFAM" id="SSF48726">
    <property type="entry name" value="Immunoglobulin"/>
    <property type="match status" value="1"/>
</dbReference>
<dbReference type="SMART" id="SM00409">
    <property type="entry name" value="IG"/>
    <property type="match status" value="1"/>
</dbReference>
<keyword evidence="1" id="KW-0732">Signal</keyword>
<feature type="chain" id="PRO_5045232372" evidence="1">
    <location>
        <begin position="20"/>
        <end position="189"/>
    </location>
</feature>
<sequence>MQAFGLLLFCVYFLGAVQSEPSIEISGNNYVEEGAVIRLVCKATGLDYAPDGVDWFLDGYKLSNIGDNRVTVKESRALADKSINSVLEIADAKMDDSGLYVCRSALLQITSASVRILKANQYNSKRGGMILPTRPERSTSTVKAPDSFEDQMTESGGVALHQLCTFPHLPVTLMMCVALWALRHRDLLV</sequence>
<name>A0ABM0JGK6_APLCA</name>
<dbReference type="RefSeq" id="XP_005093219.1">
    <property type="nucleotide sequence ID" value="XM_005093162.3"/>
</dbReference>
<dbReference type="Pfam" id="PF13927">
    <property type="entry name" value="Ig_3"/>
    <property type="match status" value="1"/>
</dbReference>
<gene>
    <name evidence="4" type="primary">LOC101856560</name>
</gene>
<dbReference type="Proteomes" id="UP000694888">
    <property type="component" value="Unplaced"/>
</dbReference>
<keyword evidence="3" id="KW-1185">Reference proteome</keyword>